<evidence type="ECO:0000313" key="2">
    <source>
        <dbReference type="Proteomes" id="UP000198327"/>
    </source>
</evidence>
<accession>A0A239FFT2</accession>
<name>A0A239FFT2_9NOCA</name>
<evidence type="ECO:0000313" key="1">
    <source>
        <dbReference type="EMBL" id="SNS55022.1"/>
    </source>
</evidence>
<dbReference type="AlphaFoldDB" id="A0A239FFT2"/>
<gene>
    <name evidence="1" type="ORF">SAMN05421642_103245</name>
</gene>
<sequence length="110" mass="12070">MSIRTSAPDRQLPLPEMPVALADTWPVDAEAAIAEMARRGIRFSAYDLTENGLPDPPNPRWWGVAFMAAHRAGIIEKAGVVESRRPSRAHGLCRMWTGSEHPSVLSGVRP</sequence>
<dbReference type="Proteomes" id="UP000198327">
    <property type="component" value="Unassembled WGS sequence"/>
</dbReference>
<keyword evidence="2" id="KW-1185">Reference proteome</keyword>
<reference evidence="2" key="1">
    <citation type="submission" date="2017-06" db="EMBL/GenBank/DDBJ databases">
        <authorList>
            <person name="Varghese N."/>
            <person name="Submissions S."/>
        </authorList>
    </citation>
    <scope>NUCLEOTIDE SEQUENCE [LARGE SCALE GENOMIC DNA]</scope>
    <source>
        <strain evidence="2">JCM 23211</strain>
    </source>
</reference>
<organism evidence="1 2">
    <name type="scientific">Rhodococcoides kyotonense</name>
    <dbReference type="NCBI Taxonomy" id="398843"/>
    <lineage>
        <taxon>Bacteria</taxon>
        <taxon>Bacillati</taxon>
        <taxon>Actinomycetota</taxon>
        <taxon>Actinomycetes</taxon>
        <taxon>Mycobacteriales</taxon>
        <taxon>Nocardiaceae</taxon>
        <taxon>Rhodococcoides</taxon>
    </lineage>
</organism>
<dbReference type="EMBL" id="FZOW01000003">
    <property type="protein sequence ID" value="SNS55022.1"/>
    <property type="molecule type" value="Genomic_DNA"/>
</dbReference>
<protein>
    <submittedName>
        <fullName evidence="1">Uncharacterized protein</fullName>
    </submittedName>
</protein>
<proteinExistence type="predicted"/>